<dbReference type="AlphaFoldDB" id="D2CG13"/>
<evidence type="ECO:0000313" key="2">
    <source>
        <dbReference type="Proteomes" id="UP000007266"/>
    </source>
</evidence>
<evidence type="ECO:0000313" key="1">
    <source>
        <dbReference type="EMBL" id="EFA12099.1"/>
    </source>
</evidence>
<dbReference type="InParanoid" id="D2CG13"/>
<organism evidence="1 2">
    <name type="scientific">Tribolium castaneum</name>
    <name type="common">Red flour beetle</name>
    <dbReference type="NCBI Taxonomy" id="7070"/>
    <lineage>
        <taxon>Eukaryota</taxon>
        <taxon>Metazoa</taxon>
        <taxon>Ecdysozoa</taxon>
        <taxon>Arthropoda</taxon>
        <taxon>Hexapoda</taxon>
        <taxon>Insecta</taxon>
        <taxon>Pterygota</taxon>
        <taxon>Neoptera</taxon>
        <taxon>Endopterygota</taxon>
        <taxon>Coleoptera</taxon>
        <taxon>Polyphaga</taxon>
        <taxon>Cucujiformia</taxon>
        <taxon>Tenebrionidae</taxon>
        <taxon>Tenebrionidae incertae sedis</taxon>
        <taxon>Tribolium</taxon>
    </lineage>
</organism>
<sequence>MVMQNYSRRSNCGKLGADGGQGEGAAWNCPYANDGFVNGGWTKTKGWKGKGWHNTQEMGLLTKFLTSVKL</sequence>
<reference evidence="1 2" key="1">
    <citation type="journal article" date="2008" name="Nature">
        <title>The genome of the model beetle and pest Tribolium castaneum.</title>
        <authorList>
            <consortium name="Tribolium Genome Sequencing Consortium"/>
            <person name="Richards S."/>
            <person name="Gibbs R.A."/>
            <person name="Weinstock G.M."/>
            <person name="Brown S.J."/>
            <person name="Denell R."/>
            <person name="Beeman R.W."/>
            <person name="Gibbs R."/>
            <person name="Beeman R.W."/>
            <person name="Brown S.J."/>
            <person name="Bucher G."/>
            <person name="Friedrich M."/>
            <person name="Grimmelikhuijzen C.J."/>
            <person name="Klingler M."/>
            <person name="Lorenzen M."/>
            <person name="Richards S."/>
            <person name="Roth S."/>
            <person name="Schroder R."/>
            <person name="Tautz D."/>
            <person name="Zdobnov E.M."/>
            <person name="Muzny D."/>
            <person name="Gibbs R.A."/>
            <person name="Weinstock G.M."/>
            <person name="Attaway T."/>
            <person name="Bell S."/>
            <person name="Buhay C.J."/>
            <person name="Chandrabose M.N."/>
            <person name="Chavez D."/>
            <person name="Clerk-Blankenburg K.P."/>
            <person name="Cree A."/>
            <person name="Dao M."/>
            <person name="Davis C."/>
            <person name="Chacko J."/>
            <person name="Dinh H."/>
            <person name="Dugan-Rocha S."/>
            <person name="Fowler G."/>
            <person name="Garner T.T."/>
            <person name="Garnes J."/>
            <person name="Gnirke A."/>
            <person name="Hawes A."/>
            <person name="Hernandez J."/>
            <person name="Hines S."/>
            <person name="Holder M."/>
            <person name="Hume J."/>
            <person name="Jhangiani S.N."/>
            <person name="Joshi V."/>
            <person name="Khan Z.M."/>
            <person name="Jackson L."/>
            <person name="Kovar C."/>
            <person name="Kowis A."/>
            <person name="Lee S."/>
            <person name="Lewis L.R."/>
            <person name="Margolis J."/>
            <person name="Morgan M."/>
            <person name="Nazareth L.V."/>
            <person name="Nguyen N."/>
            <person name="Okwuonu G."/>
            <person name="Parker D."/>
            <person name="Richards S."/>
            <person name="Ruiz S.J."/>
            <person name="Santibanez J."/>
            <person name="Savard J."/>
            <person name="Scherer S.E."/>
            <person name="Schneider B."/>
            <person name="Sodergren E."/>
            <person name="Tautz D."/>
            <person name="Vattahil S."/>
            <person name="Villasana D."/>
            <person name="White C.S."/>
            <person name="Wright R."/>
            <person name="Park Y."/>
            <person name="Beeman R.W."/>
            <person name="Lord J."/>
            <person name="Oppert B."/>
            <person name="Lorenzen M."/>
            <person name="Brown S."/>
            <person name="Wang L."/>
            <person name="Savard J."/>
            <person name="Tautz D."/>
            <person name="Richards S."/>
            <person name="Weinstock G."/>
            <person name="Gibbs R.A."/>
            <person name="Liu Y."/>
            <person name="Worley K."/>
            <person name="Weinstock G."/>
            <person name="Elsik C.G."/>
            <person name="Reese J.T."/>
            <person name="Elhaik E."/>
            <person name="Landan G."/>
            <person name="Graur D."/>
            <person name="Arensburger P."/>
            <person name="Atkinson P."/>
            <person name="Beeman R.W."/>
            <person name="Beidler J."/>
            <person name="Brown S.J."/>
            <person name="Demuth J.P."/>
            <person name="Drury D.W."/>
            <person name="Du Y.Z."/>
            <person name="Fujiwara H."/>
            <person name="Lorenzen M."/>
            <person name="Maselli V."/>
            <person name="Osanai M."/>
            <person name="Park Y."/>
            <person name="Robertson H.M."/>
            <person name="Tu Z."/>
            <person name="Wang J.J."/>
            <person name="Wang S."/>
            <person name="Richards S."/>
            <person name="Song H."/>
            <person name="Zhang L."/>
            <person name="Sodergren E."/>
            <person name="Werner D."/>
            <person name="Stanke M."/>
            <person name="Morgenstern B."/>
            <person name="Solovyev V."/>
            <person name="Kosarev P."/>
            <person name="Brown G."/>
            <person name="Chen H.C."/>
            <person name="Ermolaeva O."/>
            <person name="Hlavina W."/>
            <person name="Kapustin Y."/>
            <person name="Kiryutin B."/>
            <person name="Kitts P."/>
            <person name="Maglott D."/>
            <person name="Pruitt K."/>
            <person name="Sapojnikov V."/>
            <person name="Souvorov A."/>
            <person name="Mackey A.J."/>
            <person name="Waterhouse R.M."/>
            <person name="Wyder S."/>
            <person name="Zdobnov E.M."/>
            <person name="Zdobnov E.M."/>
            <person name="Wyder S."/>
            <person name="Kriventseva E.V."/>
            <person name="Kadowaki T."/>
            <person name="Bork P."/>
            <person name="Aranda M."/>
            <person name="Bao R."/>
            <person name="Beermann A."/>
            <person name="Berns N."/>
            <person name="Bolognesi R."/>
            <person name="Bonneton F."/>
            <person name="Bopp D."/>
            <person name="Brown S.J."/>
            <person name="Bucher G."/>
            <person name="Butts T."/>
            <person name="Chaumot A."/>
            <person name="Denell R.E."/>
            <person name="Ferrier D.E."/>
            <person name="Friedrich M."/>
            <person name="Gordon C.M."/>
            <person name="Jindra M."/>
            <person name="Klingler M."/>
            <person name="Lan Q."/>
            <person name="Lattorff H.M."/>
            <person name="Laudet V."/>
            <person name="von Levetsow C."/>
            <person name="Liu Z."/>
            <person name="Lutz R."/>
            <person name="Lynch J.A."/>
            <person name="da Fonseca R.N."/>
            <person name="Posnien N."/>
            <person name="Reuter R."/>
            <person name="Roth S."/>
            <person name="Savard J."/>
            <person name="Schinko J.B."/>
            <person name="Schmitt C."/>
            <person name="Schoppmeier M."/>
            <person name="Schroder R."/>
            <person name="Shippy T.D."/>
            <person name="Simonnet F."/>
            <person name="Marques-Souza H."/>
            <person name="Tautz D."/>
            <person name="Tomoyasu Y."/>
            <person name="Trauner J."/>
            <person name="Van der Zee M."/>
            <person name="Vervoort M."/>
            <person name="Wittkopp N."/>
            <person name="Wimmer E.A."/>
            <person name="Yang X."/>
            <person name="Jones A.K."/>
            <person name="Sattelle D.B."/>
            <person name="Ebert P.R."/>
            <person name="Nelson D."/>
            <person name="Scott J.G."/>
            <person name="Beeman R.W."/>
            <person name="Muthukrishnan S."/>
            <person name="Kramer K.J."/>
            <person name="Arakane Y."/>
            <person name="Beeman R.W."/>
            <person name="Zhu Q."/>
            <person name="Hogenkamp D."/>
            <person name="Dixit R."/>
            <person name="Oppert B."/>
            <person name="Jiang H."/>
            <person name="Zou Z."/>
            <person name="Marshall J."/>
            <person name="Elpidina E."/>
            <person name="Vinokurov K."/>
            <person name="Oppert C."/>
            <person name="Zou Z."/>
            <person name="Evans J."/>
            <person name="Lu Z."/>
            <person name="Zhao P."/>
            <person name="Sumathipala N."/>
            <person name="Altincicek B."/>
            <person name="Vilcinskas A."/>
            <person name="Williams M."/>
            <person name="Hultmark D."/>
            <person name="Hetru C."/>
            <person name="Jiang H."/>
            <person name="Grimmelikhuijzen C.J."/>
            <person name="Hauser F."/>
            <person name="Cazzamali G."/>
            <person name="Williamson M."/>
            <person name="Park Y."/>
            <person name="Li B."/>
            <person name="Tanaka Y."/>
            <person name="Predel R."/>
            <person name="Neupert S."/>
            <person name="Schachtner J."/>
            <person name="Verleyen P."/>
            <person name="Raible F."/>
            <person name="Bork P."/>
            <person name="Friedrich M."/>
            <person name="Walden K.K."/>
            <person name="Robertson H.M."/>
            <person name="Angeli S."/>
            <person name="Foret S."/>
            <person name="Bucher G."/>
            <person name="Schuetz S."/>
            <person name="Maleszka R."/>
            <person name="Wimmer E.A."/>
            <person name="Beeman R.W."/>
            <person name="Lorenzen M."/>
            <person name="Tomoyasu Y."/>
            <person name="Miller S.C."/>
            <person name="Grossmann D."/>
            <person name="Bucher G."/>
        </authorList>
    </citation>
    <scope>NUCLEOTIDE SEQUENCE [LARGE SCALE GENOMIC DNA]</scope>
    <source>
        <strain evidence="1 2">Georgia GA2</strain>
    </source>
</reference>
<dbReference type="HOGENOM" id="CLU_2761081_0_0_1"/>
<dbReference type="Proteomes" id="UP000007266">
    <property type="component" value="Unassembled WGS sequence"/>
</dbReference>
<gene>
    <name evidence="1" type="primary">GLEAN_16014</name>
    <name evidence="1" type="ORF">TcasGA2_TC016014</name>
</gene>
<proteinExistence type="predicted"/>
<keyword evidence="2" id="KW-1185">Reference proteome</keyword>
<dbReference type="EMBL" id="KQ973123">
    <property type="protein sequence ID" value="EFA12099.1"/>
    <property type="molecule type" value="Genomic_DNA"/>
</dbReference>
<protein>
    <submittedName>
        <fullName evidence="1">Uncharacterized protein</fullName>
    </submittedName>
</protein>
<name>D2CG13_TRICA</name>
<accession>D2CG13</accession>
<reference evidence="1 2" key="2">
    <citation type="journal article" date="2010" name="Nucleic Acids Res.">
        <title>BeetleBase in 2010: revisions to provide comprehensive genomic information for Tribolium castaneum.</title>
        <authorList>
            <person name="Kim H.S."/>
            <person name="Murphy T."/>
            <person name="Xia J."/>
            <person name="Caragea D."/>
            <person name="Park Y."/>
            <person name="Beeman R.W."/>
            <person name="Lorenzen M.D."/>
            <person name="Butcher S."/>
            <person name="Manak J.R."/>
            <person name="Brown S.J."/>
        </authorList>
    </citation>
    <scope>NUCLEOTIDE SEQUENCE [LARGE SCALE GENOMIC DNA]</scope>
    <source>
        <strain evidence="1 2">Georgia GA2</strain>
    </source>
</reference>